<dbReference type="SUPFAM" id="SSF51735">
    <property type="entry name" value="NAD(P)-binding Rossmann-fold domains"/>
    <property type="match status" value="1"/>
</dbReference>
<evidence type="ECO:0000256" key="5">
    <source>
        <dbReference type="HAMAP-Rule" id="MF_00150"/>
    </source>
</evidence>
<keyword evidence="2 5" id="KW-0028">Amino-acid biosynthesis</keyword>
<dbReference type="GO" id="GO:0003942">
    <property type="term" value="F:N-acetyl-gamma-glutamyl-phosphate reductase activity"/>
    <property type="evidence" value="ECO:0007669"/>
    <property type="project" value="UniProtKB-EC"/>
</dbReference>
<dbReference type="RefSeq" id="WP_405284826.1">
    <property type="nucleotide sequence ID" value="NZ_CP144380.1"/>
</dbReference>
<evidence type="ECO:0000313" key="8">
    <source>
        <dbReference type="EMBL" id="MEK9500368.1"/>
    </source>
</evidence>
<comment type="subcellular location">
    <subcellularLocation>
        <location evidence="5">Cytoplasm</location>
    </subcellularLocation>
</comment>
<dbReference type="Pfam" id="PF01118">
    <property type="entry name" value="Semialdhyde_dh"/>
    <property type="match status" value="1"/>
</dbReference>
<feature type="domain" description="Semialdehyde dehydrogenase NAD-binding" evidence="7">
    <location>
        <begin position="12"/>
        <end position="127"/>
    </location>
</feature>
<comment type="caution">
    <text evidence="8">The sequence shown here is derived from an EMBL/GenBank/DDBJ whole genome shotgun (WGS) entry which is preliminary data.</text>
</comment>
<keyword evidence="1 5" id="KW-0055">Arginine biosynthesis</keyword>
<dbReference type="InterPro" id="IPR023013">
    <property type="entry name" value="AGPR_AS"/>
</dbReference>
<dbReference type="SMART" id="SM00859">
    <property type="entry name" value="Semialdhyde_dh"/>
    <property type="match status" value="1"/>
</dbReference>
<proteinExistence type="inferred from homology"/>
<accession>A0ABU9E6J5</accession>
<dbReference type="InterPro" id="IPR050085">
    <property type="entry name" value="AGPR"/>
</dbReference>
<evidence type="ECO:0000256" key="2">
    <source>
        <dbReference type="ARBA" id="ARBA00022605"/>
    </source>
</evidence>
<evidence type="ECO:0000256" key="3">
    <source>
        <dbReference type="ARBA" id="ARBA00022857"/>
    </source>
</evidence>
<dbReference type="Gene3D" id="3.40.50.720">
    <property type="entry name" value="NAD(P)-binding Rossmann-like Domain"/>
    <property type="match status" value="1"/>
</dbReference>
<dbReference type="EC" id="1.2.1.38" evidence="5"/>
<dbReference type="HAMAP" id="MF_00150">
    <property type="entry name" value="ArgC_type1"/>
    <property type="match status" value="1"/>
</dbReference>
<reference evidence="8 9" key="1">
    <citation type="submission" date="2024-02" db="EMBL/GenBank/DDBJ databases">
        <title>A novel Gemmatimonadota bacterium.</title>
        <authorList>
            <person name="Du Z.-J."/>
            <person name="Ye Y.-Q."/>
        </authorList>
    </citation>
    <scope>NUCLEOTIDE SEQUENCE [LARGE SCALE GENOMIC DNA]</scope>
    <source>
        <strain evidence="8 9">DH-20</strain>
    </source>
</reference>
<keyword evidence="4 5" id="KW-0560">Oxidoreductase</keyword>
<dbReference type="Gene3D" id="3.30.360.10">
    <property type="entry name" value="Dihydrodipicolinate Reductase, domain 2"/>
    <property type="match status" value="1"/>
</dbReference>
<comment type="function">
    <text evidence="5">Catalyzes the NADPH-dependent reduction of N-acetyl-5-glutamyl phosphate to yield N-acetyl-L-glutamate 5-semialdehyde.</text>
</comment>
<evidence type="ECO:0000256" key="1">
    <source>
        <dbReference type="ARBA" id="ARBA00022571"/>
    </source>
</evidence>
<gene>
    <name evidence="5 8" type="primary">argC</name>
    <name evidence="8" type="ORF">WI372_05215</name>
</gene>
<keyword evidence="9" id="KW-1185">Reference proteome</keyword>
<dbReference type="NCBIfam" id="TIGR01850">
    <property type="entry name" value="argC"/>
    <property type="match status" value="1"/>
</dbReference>
<comment type="catalytic activity">
    <reaction evidence="5">
        <text>N-acetyl-L-glutamate 5-semialdehyde + phosphate + NADP(+) = N-acetyl-L-glutamyl 5-phosphate + NADPH + H(+)</text>
        <dbReference type="Rhea" id="RHEA:21588"/>
        <dbReference type="ChEBI" id="CHEBI:15378"/>
        <dbReference type="ChEBI" id="CHEBI:29123"/>
        <dbReference type="ChEBI" id="CHEBI:43474"/>
        <dbReference type="ChEBI" id="CHEBI:57783"/>
        <dbReference type="ChEBI" id="CHEBI:57936"/>
        <dbReference type="ChEBI" id="CHEBI:58349"/>
        <dbReference type="EC" id="1.2.1.38"/>
    </reaction>
</comment>
<protein>
    <recommendedName>
        <fullName evidence="5">N-acetyl-gamma-glutamyl-phosphate reductase</fullName>
        <shortName evidence="5">AGPR</shortName>
        <ecNumber evidence="5">1.2.1.38</ecNumber>
    </recommendedName>
    <alternativeName>
        <fullName evidence="5">N-acetyl-glutamate semialdehyde dehydrogenase</fullName>
        <shortName evidence="5">NAGSA dehydrogenase</shortName>
    </alternativeName>
</protein>
<feature type="active site" evidence="5 6">
    <location>
        <position position="135"/>
    </location>
</feature>
<name>A0ABU9E6J5_9BACT</name>
<comment type="similarity">
    <text evidence="5">Belongs to the NAGSA dehydrogenase family. Type 1 subfamily.</text>
</comment>
<evidence type="ECO:0000259" key="7">
    <source>
        <dbReference type="SMART" id="SM00859"/>
    </source>
</evidence>
<dbReference type="PANTHER" id="PTHR32338:SF10">
    <property type="entry name" value="N-ACETYL-GAMMA-GLUTAMYL-PHOSPHATE REDUCTASE, CHLOROPLASTIC-RELATED"/>
    <property type="match status" value="1"/>
</dbReference>
<dbReference type="Pfam" id="PF22698">
    <property type="entry name" value="Semialdhyde_dhC_1"/>
    <property type="match status" value="1"/>
</dbReference>
<dbReference type="PANTHER" id="PTHR32338">
    <property type="entry name" value="N-ACETYL-GAMMA-GLUTAMYL-PHOSPHATE REDUCTASE, CHLOROPLASTIC-RELATED-RELATED"/>
    <property type="match status" value="1"/>
</dbReference>
<dbReference type="InterPro" id="IPR000534">
    <property type="entry name" value="Semialdehyde_DH_NAD-bd"/>
</dbReference>
<dbReference type="Proteomes" id="UP001484239">
    <property type="component" value="Unassembled WGS sequence"/>
</dbReference>
<dbReference type="InterPro" id="IPR058924">
    <property type="entry name" value="AGPR_dimerisation_dom"/>
</dbReference>
<evidence type="ECO:0000256" key="4">
    <source>
        <dbReference type="ARBA" id="ARBA00023002"/>
    </source>
</evidence>
<dbReference type="SUPFAM" id="SSF55347">
    <property type="entry name" value="Glyceraldehyde-3-phosphate dehydrogenase-like, C-terminal domain"/>
    <property type="match status" value="1"/>
</dbReference>
<dbReference type="InterPro" id="IPR000706">
    <property type="entry name" value="AGPR_type-1"/>
</dbReference>
<sequence>MTNDSSSIRTPRVGVVGGSGYTGRELLRILAGHRGVQTRWATSRSEAGRPTAVRGLPYQDLGFEALGDVDLVFLCLPHGAAVPWMEAADAAEVRVVDLTADHRPGSGREEGVVYGLTERNASEIARARKVANPGCYPTGVILSLEPLLEDGLLAESRTVTVAAASGVTGAGRSPKPHLLFAEIHGDYRAYGLGNDHRHLKEMRALLPGVPVLFVPHLLPVPRGILETISVAVAPGVDAEAVRAAWTRRYAGSGVVEVLAEGAPALRDVVDTDRLVLSAIDNEGLAEPTVTLVTAFDNLGKGAAGQAVQNMNLMLGLEAEEGLRCRR</sequence>
<dbReference type="PROSITE" id="PS01224">
    <property type="entry name" value="ARGC"/>
    <property type="match status" value="1"/>
</dbReference>
<keyword evidence="5" id="KW-0963">Cytoplasm</keyword>
<evidence type="ECO:0000313" key="9">
    <source>
        <dbReference type="Proteomes" id="UP001484239"/>
    </source>
</evidence>
<organism evidence="8 9">
    <name type="scientific">Gaopeijia maritima</name>
    <dbReference type="NCBI Taxonomy" id="3119007"/>
    <lineage>
        <taxon>Bacteria</taxon>
        <taxon>Pseudomonadati</taxon>
        <taxon>Gemmatimonadota</taxon>
        <taxon>Longimicrobiia</taxon>
        <taxon>Gaopeijiales</taxon>
        <taxon>Gaopeijiaceae</taxon>
        <taxon>Gaopeijia</taxon>
    </lineage>
</organism>
<dbReference type="CDD" id="cd17895">
    <property type="entry name" value="AGPR_1_N"/>
    <property type="match status" value="1"/>
</dbReference>
<keyword evidence="3 5" id="KW-0521">NADP</keyword>
<dbReference type="InterPro" id="IPR036291">
    <property type="entry name" value="NAD(P)-bd_dom_sf"/>
</dbReference>
<dbReference type="EMBL" id="JBBHLI010000002">
    <property type="protein sequence ID" value="MEK9500368.1"/>
    <property type="molecule type" value="Genomic_DNA"/>
</dbReference>
<comment type="pathway">
    <text evidence="5">Amino-acid biosynthesis; L-arginine biosynthesis; N(2)-acetyl-L-ornithine from L-glutamate: step 3/4.</text>
</comment>
<dbReference type="CDD" id="cd23934">
    <property type="entry name" value="AGPR_1_C"/>
    <property type="match status" value="1"/>
</dbReference>
<evidence type="ECO:0000256" key="6">
    <source>
        <dbReference type="PROSITE-ProRule" id="PRU10010"/>
    </source>
</evidence>